<protein>
    <recommendedName>
        <fullName evidence="4">Prolyl 4-hydroxylase alpha subunit domain-containing protein</fullName>
    </recommendedName>
</protein>
<keyword evidence="1" id="KW-0472">Membrane</keyword>
<gene>
    <name evidence="2" type="ORF">HKI87_09g58860</name>
</gene>
<keyword evidence="1" id="KW-1133">Transmembrane helix</keyword>
<evidence type="ECO:0008006" key="4">
    <source>
        <dbReference type="Google" id="ProtNLM"/>
    </source>
</evidence>
<name>A0AAX4PD92_9CHLO</name>
<sequence>MESRLTCWRFFAPSQVICRTLYKQGNHLQWILLFIFFGGVLVAGLPTEGLSHEAEITLRRMTDLESLSVLEKIKLVDAYMRHTVFEVHVSRVPALLPLFKAFEKQTKHKFRGIKMSDFDESCQRYYEDSASMRGDFDRDFYEAAEDAAPGAEGIRCLYDGKGESIYAFLRRRKRLMQHKPLSTLRKLARGFNMPLIEAKPLEKLYGDILVSKLNLTGRMGPFDYKSLVGIKNFAYIPPEGFLQWHTNKNDNIKVSYRMYMLLVDEDGGSSFKYLTEHDGKVMKVPDFHGAVRLFTNTFVDKAGVRTNLWHTVVSETAHRFSIGFEMPPKQMVALLDSCDGCWEEILWGNWKSVAADGHS</sequence>
<dbReference type="AlphaFoldDB" id="A0AAX4PD92"/>
<feature type="transmembrane region" description="Helical" evidence="1">
    <location>
        <begin position="30"/>
        <end position="51"/>
    </location>
</feature>
<evidence type="ECO:0000313" key="2">
    <source>
        <dbReference type="EMBL" id="WZN64330.1"/>
    </source>
</evidence>
<evidence type="ECO:0000313" key="3">
    <source>
        <dbReference type="Proteomes" id="UP001472866"/>
    </source>
</evidence>
<reference evidence="2 3" key="1">
    <citation type="submission" date="2024-03" db="EMBL/GenBank/DDBJ databases">
        <title>Complete genome sequence of the green alga Chloropicon roscoffensis RCC1871.</title>
        <authorList>
            <person name="Lemieux C."/>
            <person name="Pombert J.-F."/>
            <person name="Otis C."/>
            <person name="Turmel M."/>
        </authorList>
    </citation>
    <scope>NUCLEOTIDE SEQUENCE [LARGE SCALE GENOMIC DNA]</scope>
    <source>
        <strain evidence="2 3">RCC1871</strain>
    </source>
</reference>
<organism evidence="2 3">
    <name type="scientific">Chloropicon roscoffensis</name>
    <dbReference type="NCBI Taxonomy" id="1461544"/>
    <lineage>
        <taxon>Eukaryota</taxon>
        <taxon>Viridiplantae</taxon>
        <taxon>Chlorophyta</taxon>
        <taxon>Chloropicophyceae</taxon>
        <taxon>Chloropicales</taxon>
        <taxon>Chloropicaceae</taxon>
        <taxon>Chloropicon</taxon>
    </lineage>
</organism>
<dbReference type="EMBL" id="CP151509">
    <property type="protein sequence ID" value="WZN64330.1"/>
    <property type="molecule type" value="Genomic_DNA"/>
</dbReference>
<keyword evidence="3" id="KW-1185">Reference proteome</keyword>
<evidence type="ECO:0000256" key="1">
    <source>
        <dbReference type="SAM" id="Phobius"/>
    </source>
</evidence>
<proteinExistence type="predicted"/>
<accession>A0AAX4PD92</accession>
<keyword evidence="1" id="KW-0812">Transmembrane</keyword>
<dbReference type="Proteomes" id="UP001472866">
    <property type="component" value="Chromosome 09"/>
</dbReference>